<comment type="caution">
    <text evidence="1">Lacks conserved residue(s) required for the propagation of feature annotation.</text>
</comment>
<dbReference type="InterPro" id="IPR024079">
    <property type="entry name" value="MetalloPept_cat_dom_sf"/>
</dbReference>
<dbReference type="EMBL" id="CAJNIZ010009811">
    <property type="protein sequence ID" value="CAE7288621.1"/>
    <property type="molecule type" value="Genomic_DNA"/>
</dbReference>
<dbReference type="SUPFAM" id="SSF55486">
    <property type="entry name" value="Metalloproteases ('zincins'), catalytic domain"/>
    <property type="match status" value="1"/>
</dbReference>
<dbReference type="AlphaFoldDB" id="A0A812N4K9"/>
<organism evidence="4 5">
    <name type="scientific">Symbiodinium pilosum</name>
    <name type="common">Dinoflagellate</name>
    <dbReference type="NCBI Taxonomy" id="2952"/>
    <lineage>
        <taxon>Eukaryota</taxon>
        <taxon>Sar</taxon>
        <taxon>Alveolata</taxon>
        <taxon>Dinophyceae</taxon>
        <taxon>Suessiales</taxon>
        <taxon>Symbiodiniaceae</taxon>
        <taxon>Symbiodinium</taxon>
    </lineage>
</organism>
<dbReference type="PANTHER" id="PTHR10127:SF850">
    <property type="entry name" value="METALLOENDOPEPTIDASE"/>
    <property type="match status" value="1"/>
</dbReference>
<evidence type="ECO:0000259" key="3">
    <source>
        <dbReference type="PROSITE" id="PS51864"/>
    </source>
</evidence>
<feature type="non-terminal residue" evidence="4">
    <location>
        <position position="1"/>
    </location>
</feature>
<comment type="caution">
    <text evidence="4">The sequence shown here is derived from an EMBL/GenBank/DDBJ whole genome shotgun (WGS) entry which is preliminary data.</text>
</comment>
<reference evidence="4" key="1">
    <citation type="submission" date="2021-02" db="EMBL/GenBank/DDBJ databases">
        <authorList>
            <person name="Dougan E. K."/>
            <person name="Rhodes N."/>
            <person name="Thang M."/>
            <person name="Chan C."/>
        </authorList>
    </citation>
    <scope>NUCLEOTIDE SEQUENCE</scope>
</reference>
<evidence type="ECO:0000256" key="1">
    <source>
        <dbReference type="PROSITE-ProRule" id="PRU01211"/>
    </source>
</evidence>
<dbReference type="SMART" id="SM00235">
    <property type="entry name" value="ZnMc"/>
    <property type="match status" value="1"/>
</dbReference>
<keyword evidence="1 2" id="KW-0862">Zinc</keyword>
<keyword evidence="1 2" id="KW-0482">Metalloprotease</keyword>
<dbReference type="Gene3D" id="3.40.390.10">
    <property type="entry name" value="Collagenase (Catalytic Domain)"/>
    <property type="match status" value="1"/>
</dbReference>
<feature type="binding site" evidence="1">
    <location>
        <position position="95"/>
    </location>
    <ligand>
        <name>Zn(2+)</name>
        <dbReference type="ChEBI" id="CHEBI:29105"/>
        <note>catalytic</note>
    </ligand>
</feature>
<evidence type="ECO:0000313" key="5">
    <source>
        <dbReference type="Proteomes" id="UP000649617"/>
    </source>
</evidence>
<keyword evidence="5" id="KW-1185">Reference proteome</keyword>
<dbReference type="PROSITE" id="PS51864">
    <property type="entry name" value="ASTACIN"/>
    <property type="match status" value="1"/>
</dbReference>
<accession>A0A812N4K9</accession>
<feature type="domain" description="Peptidase M12A" evidence="3">
    <location>
        <begin position="1"/>
        <end position="176"/>
    </location>
</feature>
<dbReference type="GO" id="GO:0006508">
    <property type="term" value="P:proteolysis"/>
    <property type="evidence" value="ECO:0007669"/>
    <property type="project" value="UniProtKB-KW"/>
</dbReference>
<evidence type="ECO:0000256" key="2">
    <source>
        <dbReference type="RuleBase" id="RU361183"/>
    </source>
</evidence>
<dbReference type="GO" id="GO:0008270">
    <property type="term" value="F:zinc ion binding"/>
    <property type="evidence" value="ECO:0007669"/>
    <property type="project" value="UniProtKB-UniRule"/>
</dbReference>
<dbReference type="PRINTS" id="PR00480">
    <property type="entry name" value="ASTACIN"/>
</dbReference>
<dbReference type="GO" id="GO:0004222">
    <property type="term" value="F:metalloendopeptidase activity"/>
    <property type="evidence" value="ECO:0007669"/>
    <property type="project" value="UniProtKB-UniRule"/>
</dbReference>
<proteinExistence type="predicted"/>
<feature type="binding site" evidence="1">
    <location>
        <position position="99"/>
    </location>
    <ligand>
        <name>Zn(2+)</name>
        <dbReference type="ChEBI" id="CHEBI:29105"/>
        <note>catalytic</note>
    </ligand>
</feature>
<keyword evidence="1 2" id="KW-0645">Protease</keyword>
<dbReference type="PANTHER" id="PTHR10127">
    <property type="entry name" value="DISCOIDIN, CUB, EGF, LAMININ , AND ZINC METALLOPROTEASE DOMAIN CONTAINING"/>
    <property type="match status" value="1"/>
</dbReference>
<dbReference type="OrthoDB" id="407804at2759"/>
<dbReference type="InterPro" id="IPR001506">
    <property type="entry name" value="Peptidase_M12A"/>
</dbReference>
<feature type="active site" evidence="1">
    <location>
        <position position="96"/>
    </location>
</feature>
<dbReference type="EC" id="3.4.24.-" evidence="2"/>
<feature type="binding site" evidence="1">
    <location>
        <position position="105"/>
    </location>
    <ligand>
        <name>Zn(2+)</name>
        <dbReference type="ChEBI" id="CHEBI:29105"/>
        <note>catalytic</note>
    </ligand>
</feature>
<keyword evidence="1 2" id="KW-0378">Hydrolase</keyword>
<gene>
    <name evidence="4" type="primary">nas-4</name>
    <name evidence="4" type="ORF">SPIL2461_LOCUS6488</name>
</gene>
<dbReference type="Proteomes" id="UP000649617">
    <property type="component" value="Unassembled WGS sequence"/>
</dbReference>
<dbReference type="Pfam" id="PF01400">
    <property type="entry name" value="Astacin"/>
    <property type="match status" value="1"/>
</dbReference>
<comment type="cofactor">
    <cofactor evidence="1 2">
        <name>Zn(2+)</name>
        <dbReference type="ChEBI" id="CHEBI:29105"/>
    </cofactor>
    <text evidence="1 2">Binds 1 zinc ion per subunit.</text>
</comment>
<keyword evidence="1 2" id="KW-0479">Metal-binding</keyword>
<sequence length="176" mass="19200">VNYCFDIAIAPASRQALECAMSKIMSHVPGITFHNVQYSGLDRCTSSPAIYMQSNGRRSGNGCWADIGMSSSIFGGNQKLNLQAPGCDNCGTATHELLHALGMAHEQSRPDRDSFITVVWSNIKAGMDGQFTKNPKADIHRPYDIMSIMHYSSRSFSKNGGDTILVKPEGFGLYTT</sequence>
<name>A0A812N4K9_SYMPI</name>
<protein>
    <recommendedName>
        <fullName evidence="2">Metalloendopeptidase</fullName>
        <ecNumber evidence="2">3.4.24.-</ecNumber>
    </recommendedName>
</protein>
<feature type="non-terminal residue" evidence="4">
    <location>
        <position position="176"/>
    </location>
</feature>
<evidence type="ECO:0000313" key="4">
    <source>
        <dbReference type="EMBL" id="CAE7288621.1"/>
    </source>
</evidence>
<dbReference type="InterPro" id="IPR006026">
    <property type="entry name" value="Peptidase_Metallo"/>
</dbReference>